<dbReference type="AlphaFoldDB" id="A0A6V7WJM1"/>
<reference evidence="1 2" key="1">
    <citation type="submission" date="2020-08" db="EMBL/GenBank/DDBJ databases">
        <authorList>
            <person name="Koutsovoulos G."/>
            <person name="Danchin GJ E."/>
        </authorList>
    </citation>
    <scope>NUCLEOTIDE SEQUENCE [LARGE SCALE GENOMIC DNA]</scope>
</reference>
<organism evidence="1 2">
    <name type="scientific">Meloidogyne enterolobii</name>
    <name type="common">Root-knot nematode worm</name>
    <name type="synonym">Meloidogyne mayaguensis</name>
    <dbReference type="NCBI Taxonomy" id="390850"/>
    <lineage>
        <taxon>Eukaryota</taxon>
        <taxon>Metazoa</taxon>
        <taxon>Ecdysozoa</taxon>
        <taxon>Nematoda</taxon>
        <taxon>Chromadorea</taxon>
        <taxon>Rhabditida</taxon>
        <taxon>Tylenchina</taxon>
        <taxon>Tylenchomorpha</taxon>
        <taxon>Tylenchoidea</taxon>
        <taxon>Meloidogynidae</taxon>
        <taxon>Meloidogyninae</taxon>
        <taxon>Meloidogyne</taxon>
    </lineage>
</organism>
<name>A0A6V7WJM1_MELEN</name>
<proteinExistence type="predicted"/>
<dbReference type="Proteomes" id="UP000580250">
    <property type="component" value="Unassembled WGS sequence"/>
</dbReference>
<gene>
    <name evidence="1" type="ORF">MENT_LOCUS39776</name>
</gene>
<dbReference type="EMBL" id="CAJEWN010000627">
    <property type="protein sequence ID" value="CAD2187207.1"/>
    <property type="molecule type" value="Genomic_DNA"/>
</dbReference>
<evidence type="ECO:0000313" key="2">
    <source>
        <dbReference type="Proteomes" id="UP000580250"/>
    </source>
</evidence>
<comment type="caution">
    <text evidence="1">The sequence shown here is derived from an EMBL/GenBank/DDBJ whole genome shotgun (WGS) entry which is preliminary data.</text>
</comment>
<evidence type="ECO:0000313" key="1">
    <source>
        <dbReference type="EMBL" id="CAD2187207.1"/>
    </source>
</evidence>
<protein>
    <submittedName>
        <fullName evidence="1">Uncharacterized protein</fullName>
    </submittedName>
</protein>
<accession>A0A6V7WJM1</accession>
<sequence length="300" mass="33606">MICLNEAPKSLWKFPDDPVCPNWQPTEAPVPLSLNVYRANTLEYKTPATVCKCVKSKISRRLGLFGSQMEEITTENVNVPISVCNKMKESNISQAGRLVGIFGPSELHGVLLKFKTVMFYETVVFTHFGVDSLNTPIGSCPECNYKAGSCKCTQGSLLWIPDKTQQCAFIPIANWHGEFASGIWISEFSEFALTFENIAKRIDCGQKEMIISDQGYAISKYEYEKIINLINTNNKMRNKREAVKGNDSQTDLVGVVYTSQLESQLTALSAKLTRTTQKLFAESVKQICNALQTWLIKCLL</sequence>
<dbReference type="OrthoDB" id="5869299at2759"/>